<keyword evidence="2" id="KW-1185">Reference proteome</keyword>
<dbReference type="InParanoid" id="B9SZY0"/>
<evidence type="ECO:0000313" key="1">
    <source>
        <dbReference type="EMBL" id="EEF30843.1"/>
    </source>
</evidence>
<sequence length="129" mass="14644">MSKVGGGTMRIRVRIEVCNPMKRKMKMKKAGGMQFDLRNKLGLRAYRNEIVWCGRYSSIAHMKAKGETFLSNWQKAKNLVLVDNSVLFANPRVSTRWQCLSLGWVKINMDDGLFKSSQRTGMGSIAPDD</sequence>
<dbReference type="AlphaFoldDB" id="B9SZY0"/>
<dbReference type="EMBL" id="EQ974289">
    <property type="protein sequence ID" value="EEF30843.1"/>
    <property type="molecule type" value="Genomic_DNA"/>
</dbReference>
<proteinExistence type="predicted"/>
<organism evidence="1 2">
    <name type="scientific">Ricinus communis</name>
    <name type="common">Castor bean</name>
    <dbReference type="NCBI Taxonomy" id="3988"/>
    <lineage>
        <taxon>Eukaryota</taxon>
        <taxon>Viridiplantae</taxon>
        <taxon>Streptophyta</taxon>
        <taxon>Embryophyta</taxon>
        <taxon>Tracheophyta</taxon>
        <taxon>Spermatophyta</taxon>
        <taxon>Magnoliopsida</taxon>
        <taxon>eudicotyledons</taxon>
        <taxon>Gunneridae</taxon>
        <taxon>Pentapetalae</taxon>
        <taxon>rosids</taxon>
        <taxon>fabids</taxon>
        <taxon>Malpighiales</taxon>
        <taxon>Euphorbiaceae</taxon>
        <taxon>Acalyphoideae</taxon>
        <taxon>Acalypheae</taxon>
        <taxon>Ricinus</taxon>
    </lineage>
</organism>
<name>B9SZY0_RICCO</name>
<evidence type="ECO:0000313" key="2">
    <source>
        <dbReference type="Proteomes" id="UP000008311"/>
    </source>
</evidence>
<gene>
    <name evidence="1" type="ORF">RCOM_0072560</name>
</gene>
<reference evidence="2" key="1">
    <citation type="journal article" date="2010" name="Nat. Biotechnol.">
        <title>Draft genome sequence of the oilseed species Ricinus communis.</title>
        <authorList>
            <person name="Chan A.P."/>
            <person name="Crabtree J."/>
            <person name="Zhao Q."/>
            <person name="Lorenzi H."/>
            <person name="Orvis J."/>
            <person name="Puiu D."/>
            <person name="Melake-Berhan A."/>
            <person name="Jones K.M."/>
            <person name="Redman J."/>
            <person name="Chen G."/>
            <person name="Cahoon E.B."/>
            <person name="Gedil M."/>
            <person name="Stanke M."/>
            <person name="Haas B.J."/>
            <person name="Wortman J.R."/>
            <person name="Fraser-Liggett C.M."/>
            <person name="Ravel J."/>
            <person name="Rabinowicz P.D."/>
        </authorList>
    </citation>
    <scope>NUCLEOTIDE SEQUENCE [LARGE SCALE GENOMIC DNA]</scope>
    <source>
        <strain evidence="2">cv. Hale</strain>
    </source>
</reference>
<protein>
    <submittedName>
        <fullName evidence="1">Uncharacterized protein</fullName>
    </submittedName>
</protein>
<dbReference type="Proteomes" id="UP000008311">
    <property type="component" value="Unassembled WGS sequence"/>
</dbReference>
<accession>B9SZY0</accession>